<dbReference type="SUPFAM" id="SSF53335">
    <property type="entry name" value="S-adenosyl-L-methionine-dependent methyltransferases"/>
    <property type="match status" value="1"/>
</dbReference>
<dbReference type="PANTHER" id="PTHR43667">
    <property type="entry name" value="CYCLOPROPANE-FATTY-ACYL-PHOSPHOLIPID SYNTHASE"/>
    <property type="match status" value="1"/>
</dbReference>
<keyword evidence="2" id="KW-0489">Methyltransferase</keyword>
<feature type="domain" description="Methyltransferase type 12" evidence="1">
    <location>
        <begin position="66"/>
        <end position="141"/>
    </location>
</feature>
<proteinExistence type="predicted"/>
<organism evidence="2 3">
    <name type="scientific">Methanocalculus chunghsingensis</name>
    <dbReference type="NCBI Taxonomy" id="156457"/>
    <lineage>
        <taxon>Archaea</taxon>
        <taxon>Methanobacteriati</taxon>
        <taxon>Methanobacteriota</taxon>
        <taxon>Stenosarchaea group</taxon>
        <taxon>Methanomicrobia</taxon>
        <taxon>Methanomicrobiales</taxon>
        <taxon>Methanocalculaceae</taxon>
        <taxon>Methanocalculus</taxon>
    </lineage>
</organism>
<dbReference type="InterPro" id="IPR050723">
    <property type="entry name" value="CFA/CMAS"/>
</dbReference>
<dbReference type="Gene3D" id="3.40.50.150">
    <property type="entry name" value="Vaccinia Virus protein VP39"/>
    <property type="match status" value="1"/>
</dbReference>
<keyword evidence="2" id="KW-0808">Transferase</keyword>
<accession>A0A8J8B7P8</accession>
<evidence type="ECO:0000313" key="2">
    <source>
        <dbReference type="EMBL" id="MBR1369897.1"/>
    </source>
</evidence>
<gene>
    <name evidence="2" type="ORF">RJ53_10580</name>
</gene>
<dbReference type="InterPro" id="IPR029063">
    <property type="entry name" value="SAM-dependent_MTases_sf"/>
</dbReference>
<sequence length="278" mass="31967">MQSIINWDELWKAIHVSSRFRTEKEKDPGAIWDKKAHAYSRITRDEKESTKQELDMLDLRPEDTLLDIGAGTGRLAVPIAGKISHVTALDASAGMLDHLKERMAAEGRSNYSCLTMRWEDAVVGRDVPVHDVVIAAFSLGFYDVGSELLKMDAAARRSVHLFWHVGPWREPEEMALYRAVHGEEGARQSGYPDALFLLNILHDYDIYADMRIYRAVWETVYTSPEEAAEQWITMHAPGFEDLDLVTRHFEERLQKDDDGRFRETSVRTTAMISWRKRD</sequence>
<reference evidence="2" key="1">
    <citation type="submission" date="2014-12" db="EMBL/GenBank/DDBJ databases">
        <authorList>
            <person name="Huang H.-H."/>
            <person name="Chen S.-C."/>
            <person name="Lai M.-C."/>
        </authorList>
    </citation>
    <scope>NUCLEOTIDE SEQUENCE</scope>
    <source>
        <strain evidence="2">K1F9705b</strain>
    </source>
</reference>
<dbReference type="InterPro" id="IPR013217">
    <property type="entry name" value="Methyltransf_12"/>
</dbReference>
<comment type="caution">
    <text evidence="2">The sequence shown here is derived from an EMBL/GenBank/DDBJ whole genome shotgun (WGS) entry which is preliminary data.</text>
</comment>
<dbReference type="CDD" id="cd02440">
    <property type="entry name" value="AdoMet_MTases"/>
    <property type="match status" value="1"/>
</dbReference>
<dbReference type="EMBL" id="JWHL01000023">
    <property type="protein sequence ID" value="MBR1369897.1"/>
    <property type="molecule type" value="Genomic_DNA"/>
</dbReference>
<evidence type="ECO:0000313" key="3">
    <source>
        <dbReference type="Proteomes" id="UP000730161"/>
    </source>
</evidence>
<name>A0A8J8B7P8_9EURY</name>
<evidence type="ECO:0000259" key="1">
    <source>
        <dbReference type="Pfam" id="PF08242"/>
    </source>
</evidence>
<protein>
    <submittedName>
        <fullName evidence="2">Methyltransferase type 12</fullName>
    </submittedName>
</protein>
<dbReference type="PANTHER" id="PTHR43667:SF2">
    <property type="entry name" value="FATTY ACID C-METHYL TRANSFERASE"/>
    <property type="match status" value="1"/>
</dbReference>
<dbReference type="Pfam" id="PF08242">
    <property type="entry name" value="Methyltransf_12"/>
    <property type="match status" value="1"/>
</dbReference>
<dbReference type="AlphaFoldDB" id="A0A8J8B7P8"/>
<dbReference type="GO" id="GO:0008168">
    <property type="term" value="F:methyltransferase activity"/>
    <property type="evidence" value="ECO:0007669"/>
    <property type="project" value="UniProtKB-KW"/>
</dbReference>
<dbReference type="OrthoDB" id="57427at2157"/>
<keyword evidence="3" id="KW-1185">Reference proteome</keyword>
<dbReference type="GO" id="GO:0032259">
    <property type="term" value="P:methylation"/>
    <property type="evidence" value="ECO:0007669"/>
    <property type="project" value="UniProtKB-KW"/>
</dbReference>
<dbReference type="Proteomes" id="UP000730161">
    <property type="component" value="Unassembled WGS sequence"/>
</dbReference>